<evidence type="ECO:0000259" key="3">
    <source>
        <dbReference type="Pfam" id="PF00144"/>
    </source>
</evidence>
<comment type="caution">
    <text evidence="4">The sequence shown here is derived from an EMBL/GenBank/DDBJ whole genome shotgun (WGS) entry which is preliminary data.</text>
</comment>
<keyword evidence="5" id="KW-1185">Reference proteome</keyword>
<dbReference type="GO" id="GO:0016787">
    <property type="term" value="F:hydrolase activity"/>
    <property type="evidence" value="ECO:0007669"/>
    <property type="project" value="UniProtKB-KW"/>
</dbReference>
<organism evidence="4 5">
    <name type="scientific">Streptomyces atriruber</name>
    <dbReference type="NCBI Taxonomy" id="545121"/>
    <lineage>
        <taxon>Bacteria</taxon>
        <taxon>Bacillati</taxon>
        <taxon>Actinomycetota</taxon>
        <taxon>Actinomycetes</taxon>
        <taxon>Kitasatosporales</taxon>
        <taxon>Streptomycetaceae</taxon>
        <taxon>Streptomyces</taxon>
    </lineage>
</organism>
<feature type="region of interest" description="Disordered" evidence="1">
    <location>
        <begin position="70"/>
        <end position="99"/>
    </location>
</feature>
<name>A0ABV3C122_9ACTN</name>
<dbReference type="InterPro" id="IPR050491">
    <property type="entry name" value="AmpC-like"/>
</dbReference>
<dbReference type="Pfam" id="PF00144">
    <property type="entry name" value="Beta-lactamase"/>
    <property type="match status" value="1"/>
</dbReference>
<evidence type="ECO:0000256" key="1">
    <source>
        <dbReference type="SAM" id="MobiDB-lite"/>
    </source>
</evidence>
<keyword evidence="2" id="KW-0732">Signal</keyword>
<gene>
    <name evidence="4" type="ORF">ABZ921_39315</name>
</gene>
<dbReference type="InterPro" id="IPR001466">
    <property type="entry name" value="Beta-lactam-related"/>
</dbReference>
<feature type="domain" description="Beta-lactamase-related" evidence="3">
    <location>
        <begin position="63"/>
        <end position="361"/>
    </location>
</feature>
<protein>
    <submittedName>
        <fullName evidence="4">Serine hydrolase domain-containing protein</fullName>
        <ecNumber evidence="4">3.1.1.103</ecNumber>
    </submittedName>
</protein>
<dbReference type="SUPFAM" id="SSF56601">
    <property type="entry name" value="beta-lactamase/transpeptidase-like"/>
    <property type="match status" value="1"/>
</dbReference>
<feature type="signal peptide" evidence="2">
    <location>
        <begin position="1"/>
        <end position="30"/>
    </location>
</feature>
<sequence length="398" mass="42951">MALRKSAKTGLVGLAAAAVAATAFVAPARAASDEATAHKANVHKASANKHHHRATQRAMDAAVRSGTPGITAQARDPHGVWSSTSGVGDLESGAPRGKNDRFRVGSITKSFVATVLLQMEAEGRLDLDDTVERHLPGLVRGNGNDGRRITVRQLLNHTSGLFDYLADDEYSRTYLRGDGYLEHRYDTLPPEKHVAVALAHKPLFVPGAKHSYSNTNYILAGLIIERTGGRTYEAEVRDRIIKPLGLKATTNPGNGIHLPRPSSRGYSKLFASDPDRIDDITEMNGSQGWADGDIVSTTGDLNRFYNALLRGKLLPPEQLKAMKTTVTSPDSPDMAYGLGLTRLRTSCGTTLWGHGGGMVGWLSMAVSTEDGRHQLSYSYNADWGADSMQAIVDAEYCE</sequence>
<reference evidence="4 5" key="1">
    <citation type="submission" date="2024-06" db="EMBL/GenBank/DDBJ databases">
        <title>The Natural Products Discovery Center: Release of the First 8490 Sequenced Strains for Exploring Actinobacteria Biosynthetic Diversity.</title>
        <authorList>
            <person name="Kalkreuter E."/>
            <person name="Kautsar S.A."/>
            <person name="Yang D."/>
            <person name="Bader C.D."/>
            <person name="Teijaro C.N."/>
            <person name="Fluegel L."/>
            <person name="Davis C.M."/>
            <person name="Simpson J.R."/>
            <person name="Lauterbach L."/>
            <person name="Steele A.D."/>
            <person name="Gui C."/>
            <person name="Meng S."/>
            <person name="Li G."/>
            <person name="Viehrig K."/>
            <person name="Ye F."/>
            <person name="Su P."/>
            <person name="Kiefer A.F."/>
            <person name="Nichols A."/>
            <person name="Cepeda A.J."/>
            <person name="Yan W."/>
            <person name="Fan B."/>
            <person name="Jiang Y."/>
            <person name="Adhikari A."/>
            <person name="Zheng C.-J."/>
            <person name="Schuster L."/>
            <person name="Cowan T.M."/>
            <person name="Smanski M.J."/>
            <person name="Chevrette M.G."/>
            <person name="De Carvalho L.P.S."/>
            <person name="Shen B."/>
        </authorList>
    </citation>
    <scope>NUCLEOTIDE SEQUENCE [LARGE SCALE GENOMIC DNA]</scope>
    <source>
        <strain evidence="4 5">NPDC046838</strain>
    </source>
</reference>
<evidence type="ECO:0000313" key="5">
    <source>
        <dbReference type="Proteomes" id="UP001551176"/>
    </source>
</evidence>
<dbReference type="PANTHER" id="PTHR46825:SF7">
    <property type="entry name" value="D-ALANYL-D-ALANINE CARBOXYPEPTIDASE"/>
    <property type="match status" value="1"/>
</dbReference>
<dbReference type="EMBL" id="JBEYXV010000029">
    <property type="protein sequence ID" value="MEU6826690.1"/>
    <property type="molecule type" value="Genomic_DNA"/>
</dbReference>
<keyword evidence="4" id="KW-0378">Hydrolase</keyword>
<dbReference type="Proteomes" id="UP001551176">
    <property type="component" value="Unassembled WGS sequence"/>
</dbReference>
<evidence type="ECO:0000256" key="2">
    <source>
        <dbReference type="SAM" id="SignalP"/>
    </source>
</evidence>
<dbReference type="PANTHER" id="PTHR46825">
    <property type="entry name" value="D-ALANYL-D-ALANINE-CARBOXYPEPTIDASE/ENDOPEPTIDASE AMPH"/>
    <property type="match status" value="1"/>
</dbReference>
<accession>A0ABV3C122</accession>
<proteinExistence type="predicted"/>
<dbReference type="Gene3D" id="3.40.710.10">
    <property type="entry name" value="DD-peptidase/beta-lactamase superfamily"/>
    <property type="match status" value="1"/>
</dbReference>
<dbReference type="EC" id="3.1.1.103" evidence="4"/>
<dbReference type="InterPro" id="IPR012338">
    <property type="entry name" value="Beta-lactam/transpept-like"/>
</dbReference>
<feature type="chain" id="PRO_5045217642" evidence="2">
    <location>
        <begin position="31"/>
        <end position="398"/>
    </location>
</feature>
<evidence type="ECO:0000313" key="4">
    <source>
        <dbReference type="EMBL" id="MEU6826690.1"/>
    </source>
</evidence>
<dbReference type="RefSeq" id="WP_359358087.1">
    <property type="nucleotide sequence ID" value="NZ_JBEYXV010000029.1"/>
</dbReference>